<evidence type="ECO:0000313" key="2">
    <source>
        <dbReference type="EMBL" id="WPB85449.1"/>
    </source>
</evidence>
<dbReference type="PRINTS" id="PR00998">
    <property type="entry name" value="CRBOXYPTASET"/>
</dbReference>
<keyword evidence="1 2" id="KW-0121">Carboxypeptidase</keyword>
<dbReference type="EMBL" id="CP137852">
    <property type="protein sequence ID" value="WPB85449.1"/>
    <property type="molecule type" value="Genomic_DNA"/>
</dbReference>
<organism evidence="2 3">
    <name type="scientific">Sediminicoccus rosea</name>
    <dbReference type="NCBI Taxonomy" id="1225128"/>
    <lineage>
        <taxon>Bacteria</taxon>
        <taxon>Pseudomonadati</taxon>
        <taxon>Pseudomonadota</taxon>
        <taxon>Alphaproteobacteria</taxon>
        <taxon>Acetobacterales</taxon>
        <taxon>Roseomonadaceae</taxon>
        <taxon>Sediminicoccus</taxon>
    </lineage>
</organism>
<name>A0ABZ0PIG1_9PROT</name>
<keyword evidence="1 2" id="KW-0378">Hydrolase</keyword>
<comment type="similarity">
    <text evidence="1">Belongs to the peptidase M32 family.</text>
</comment>
<dbReference type="GO" id="GO:0004180">
    <property type="term" value="F:carboxypeptidase activity"/>
    <property type="evidence" value="ECO:0007669"/>
    <property type="project" value="UniProtKB-KW"/>
</dbReference>
<dbReference type="PROSITE" id="PS52034">
    <property type="entry name" value="PEPTIDASE_M32"/>
    <property type="match status" value="1"/>
</dbReference>
<reference evidence="2 3" key="1">
    <citation type="submission" date="2023-11" db="EMBL/GenBank/DDBJ databases">
        <title>Arctic aerobic anoxygenic photoheterotroph Sediminicoccus rosea KRV36 adapts its photosynthesis to long days of polar summer.</title>
        <authorList>
            <person name="Tomasch J."/>
            <person name="Kopejtka K."/>
            <person name="Bily T."/>
            <person name="Gardiner A.T."/>
            <person name="Gardian Z."/>
            <person name="Shivaramu S."/>
            <person name="Koblizek M."/>
            <person name="Engelhardt F."/>
            <person name="Kaftan D."/>
        </authorList>
    </citation>
    <scope>NUCLEOTIDE SEQUENCE [LARGE SCALE GENOMIC DNA]</scope>
    <source>
        <strain evidence="2 3">R-30</strain>
    </source>
</reference>
<evidence type="ECO:0000256" key="1">
    <source>
        <dbReference type="PIRNR" id="PIRNR006615"/>
    </source>
</evidence>
<dbReference type="RefSeq" id="WP_318649419.1">
    <property type="nucleotide sequence ID" value="NZ_CP137852.1"/>
</dbReference>
<gene>
    <name evidence="2" type="ORF">R9Z33_00920</name>
</gene>
<dbReference type="Proteomes" id="UP001305521">
    <property type="component" value="Chromosome"/>
</dbReference>
<comment type="function">
    <text evidence="1">Broad specificity carboxypetidase that releases amino acids sequentially from the C-terminus, including neutral, aromatic, polar and basic residues.</text>
</comment>
<keyword evidence="1" id="KW-0479">Metal-binding</keyword>
<evidence type="ECO:0000313" key="3">
    <source>
        <dbReference type="Proteomes" id="UP001305521"/>
    </source>
</evidence>
<comment type="catalytic activity">
    <reaction evidence="1">
        <text>Release of a C-terminal amino acid with broad specificity, except for -Pro.</text>
        <dbReference type="EC" id="3.4.17.19"/>
    </reaction>
</comment>
<accession>A0ABZ0PIG1</accession>
<dbReference type="Gene3D" id="1.10.1370.30">
    <property type="match status" value="1"/>
</dbReference>
<dbReference type="PANTHER" id="PTHR34217">
    <property type="entry name" value="METAL-DEPENDENT CARBOXYPEPTIDASE"/>
    <property type="match status" value="1"/>
</dbReference>
<sequence>MSHPAYLRLTQRAARLGALGEAAAILHWDASTMMPRGGGAARGEQLATLAGLAHDMMTAPEVADDLQAAEASGEWEAANLALMRRAHARATALPTALVEATARANSACEKIWREAKAKSDFAMVRPALEEVLRLQRETAQALSAATGLAPYDALMESYQRGVTAAEVEPVFNAYEAWLREALPRAEEIQARRGAAVPLPGPFPVEKQRELCRSLSLRLGLEADHSRLDESVHPFCGGTPTDVRITTFYSANDPAKALLGVLHETGHALYERGLPAGFARQPVGESAGMAAHESQSLIIEMQACRSDAFLSFLGPELHRLYGGDPAPYAPANLARLWRRVSRGFIRVDADELTYPAHVILRFRLERAMIEGRLAIADLPGAWAEGLRSLLGITPPDDARGCLQDIHWHDGGFGYFPSYTLGAMAAAQLMKAARAATPGLDAALAEGDLAPLVGWLRVNVHAHGASLGFQDLLRAATGKPLDPMDFQAHLAARYLDGAPA</sequence>
<dbReference type="CDD" id="cd06460">
    <property type="entry name" value="M32_Taq"/>
    <property type="match status" value="1"/>
</dbReference>
<keyword evidence="3" id="KW-1185">Reference proteome</keyword>
<dbReference type="PANTHER" id="PTHR34217:SF1">
    <property type="entry name" value="CARBOXYPEPTIDASE 1"/>
    <property type="match status" value="1"/>
</dbReference>
<protein>
    <recommendedName>
        <fullName evidence="1">Metal-dependent carboxypeptidase</fullName>
        <ecNumber evidence="1">3.4.17.19</ecNumber>
    </recommendedName>
</protein>
<dbReference type="PIRSF" id="PIRSF006615">
    <property type="entry name" value="Zn_crbxpep_Taq"/>
    <property type="match status" value="1"/>
</dbReference>
<dbReference type="Pfam" id="PF02074">
    <property type="entry name" value="Peptidase_M32"/>
    <property type="match status" value="1"/>
</dbReference>
<proteinExistence type="inferred from homology"/>
<keyword evidence="1" id="KW-0645">Protease</keyword>
<dbReference type="EC" id="3.4.17.19" evidence="1"/>
<keyword evidence="1" id="KW-0482">Metalloprotease</keyword>
<dbReference type="InterPro" id="IPR001333">
    <property type="entry name" value="Peptidase_M32_Taq"/>
</dbReference>
<dbReference type="SUPFAM" id="SSF55486">
    <property type="entry name" value="Metalloproteases ('zincins'), catalytic domain"/>
    <property type="match status" value="1"/>
</dbReference>